<dbReference type="PANTHER" id="PTHR42886">
    <property type="entry name" value="RE40534P-RELATED"/>
    <property type="match status" value="1"/>
</dbReference>
<comment type="catalytic activity">
    <reaction evidence="1">
        <text>a 1-acyl-sn-glycero-3-phosphate + an acyl-CoA = a 1,2-diacyl-sn-glycero-3-phosphate + CoA</text>
        <dbReference type="Rhea" id="RHEA:19709"/>
        <dbReference type="ChEBI" id="CHEBI:57287"/>
        <dbReference type="ChEBI" id="CHEBI:57970"/>
        <dbReference type="ChEBI" id="CHEBI:58342"/>
        <dbReference type="ChEBI" id="CHEBI:58608"/>
        <dbReference type="EC" id="2.3.1.51"/>
    </reaction>
</comment>
<comment type="caution">
    <text evidence="14">The sequence shown here is derived from an EMBL/GenBank/DDBJ whole genome shotgun (WGS) entry which is preliminary data.</text>
</comment>
<sequence>MEELAGEDDRRRDALREEGRANSWSGMAELLLQWGLILLAGELNRNVGEDASGEELGVGSRREKYVGRRRFCWPDRECCGGSSRPDFTCKSTEETEDWFINSFEEWRKAKDLSNFILLGHSLGGYFAAKYALKHPEHIKHLILVGPAGFSSETDGKSEWLTKFRATWKGAILNHLWESNFTPQKLVRGLGPWGPNLVQRYTSARFGSYSTGNILTEEESRLLTDYFYHTLAAKSSGELCLNYIFSFGAFTRMPLLHSASEWKVPTTFIYGNQDWMNYQGAQEARKHMKVPCEIIRVPQVSLSLSHMVGCITSARPCNPSFNDFHLDFHSNIEFIGGHFVFIENPGKFHSAVMYACRRFLSPDFNNQSLPEGLTSA</sequence>
<evidence type="ECO:0000256" key="8">
    <source>
        <dbReference type="ARBA" id="ARBA00023209"/>
    </source>
</evidence>
<keyword evidence="5" id="KW-0444">Lipid biosynthesis</keyword>
<proteinExistence type="inferred from homology"/>
<evidence type="ECO:0000256" key="1">
    <source>
        <dbReference type="ARBA" id="ARBA00001141"/>
    </source>
</evidence>
<dbReference type="GO" id="GO:0006654">
    <property type="term" value="P:phosphatidic acid biosynthetic process"/>
    <property type="evidence" value="ECO:0007669"/>
    <property type="project" value="TreeGrafter"/>
</dbReference>
<name>A0A834ZGM7_TETSI</name>
<dbReference type="SUPFAM" id="SSF53474">
    <property type="entry name" value="alpha/beta-Hydrolases"/>
    <property type="match status" value="1"/>
</dbReference>
<dbReference type="OMA" id="AFHSMMQ"/>
<evidence type="ECO:0000313" key="15">
    <source>
        <dbReference type="Proteomes" id="UP000655225"/>
    </source>
</evidence>
<comment type="similarity">
    <text evidence="11">Belongs to the peptidase S33 family. ABHD4/ABHD5 subfamily.</text>
</comment>
<keyword evidence="7" id="KW-0443">Lipid metabolism</keyword>
<evidence type="ECO:0000256" key="10">
    <source>
        <dbReference type="ARBA" id="ARBA00023315"/>
    </source>
</evidence>
<evidence type="ECO:0000256" key="7">
    <source>
        <dbReference type="ARBA" id="ARBA00023098"/>
    </source>
</evidence>
<dbReference type="GO" id="GO:0055088">
    <property type="term" value="P:lipid homeostasis"/>
    <property type="evidence" value="ECO:0007669"/>
    <property type="project" value="TreeGrafter"/>
</dbReference>
<feature type="domain" description="AB hydrolase-1" evidence="13">
    <location>
        <begin position="69"/>
        <end position="276"/>
    </location>
</feature>
<keyword evidence="4" id="KW-0963">Cytoplasm</keyword>
<dbReference type="InterPro" id="IPR029058">
    <property type="entry name" value="AB_hydrolase_fold"/>
</dbReference>
<evidence type="ECO:0000256" key="9">
    <source>
        <dbReference type="ARBA" id="ARBA00023264"/>
    </source>
</evidence>
<organism evidence="14 15">
    <name type="scientific">Tetracentron sinense</name>
    <name type="common">Spur-leaf</name>
    <dbReference type="NCBI Taxonomy" id="13715"/>
    <lineage>
        <taxon>Eukaryota</taxon>
        <taxon>Viridiplantae</taxon>
        <taxon>Streptophyta</taxon>
        <taxon>Embryophyta</taxon>
        <taxon>Tracheophyta</taxon>
        <taxon>Spermatophyta</taxon>
        <taxon>Magnoliopsida</taxon>
        <taxon>Trochodendrales</taxon>
        <taxon>Trochodendraceae</taxon>
        <taxon>Tetracentron</taxon>
    </lineage>
</organism>
<evidence type="ECO:0000256" key="2">
    <source>
        <dbReference type="ARBA" id="ARBA00004496"/>
    </source>
</evidence>
<comment type="subcellular location">
    <subcellularLocation>
        <location evidence="2">Cytoplasm</location>
    </subcellularLocation>
</comment>
<dbReference type="Pfam" id="PF00561">
    <property type="entry name" value="Abhydrolase_1"/>
    <property type="match status" value="1"/>
</dbReference>
<dbReference type="AlphaFoldDB" id="A0A834ZGM7"/>
<protein>
    <recommendedName>
        <fullName evidence="3">1-acylglycerol-3-phosphate O-acyltransferase</fullName>
        <ecNumber evidence="3">2.3.1.51</ecNumber>
    </recommendedName>
    <alternativeName>
        <fullName evidence="12">Lipid droplet-binding protein CGI-58 homolog</fullName>
    </alternativeName>
</protein>
<evidence type="ECO:0000256" key="11">
    <source>
        <dbReference type="ARBA" id="ARBA00038097"/>
    </source>
</evidence>
<keyword evidence="8" id="KW-0594">Phospholipid biosynthesis</keyword>
<dbReference type="OrthoDB" id="7457040at2759"/>
<keyword evidence="9" id="KW-1208">Phospholipid metabolism</keyword>
<evidence type="ECO:0000256" key="5">
    <source>
        <dbReference type="ARBA" id="ARBA00022516"/>
    </source>
</evidence>
<dbReference type="EMBL" id="JABCRI010000005">
    <property type="protein sequence ID" value="KAF8406511.1"/>
    <property type="molecule type" value="Genomic_DNA"/>
</dbReference>
<dbReference type="PANTHER" id="PTHR42886:SF29">
    <property type="entry name" value="PUMMELIG, ISOFORM A"/>
    <property type="match status" value="1"/>
</dbReference>
<dbReference type="GO" id="GO:0003841">
    <property type="term" value="F:1-acylglycerol-3-phosphate O-acyltransferase activity"/>
    <property type="evidence" value="ECO:0007669"/>
    <property type="project" value="UniProtKB-EC"/>
</dbReference>
<accession>A0A834ZGM7</accession>
<evidence type="ECO:0000256" key="3">
    <source>
        <dbReference type="ARBA" id="ARBA00013211"/>
    </source>
</evidence>
<gene>
    <name evidence="14" type="ORF">HHK36_008600</name>
</gene>
<keyword evidence="10" id="KW-0012">Acyltransferase</keyword>
<dbReference type="Proteomes" id="UP000655225">
    <property type="component" value="Unassembled WGS sequence"/>
</dbReference>
<evidence type="ECO:0000256" key="6">
    <source>
        <dbReference type="ARBA" id="ARBA00022679"/>
    </source>
</evidence>
<dbReference type="EC" id="2.3.1.51" evidence="3"/>
<evidence type="ECO:0000259" key="13">
    <source>
        <dbReference type="Pfam" id="PF00561"/>
    </source>
</evidence>
<dbReference type="GO" id="GO:0004623">
    <property type="term" value="F:phospholipase A2 activity"/>
    <property type="evidence" value="ECO:0007669"/>
    <property type="project" value="TreeGrafter"/>
</dbReference>
<dbReference type="InterPro" id="IPR000073">
    <property type="entry name" value="AB_hydrolase_1"/>
</dbReference>
<keyword evidence="15" id="KW-1185">Reference proteome</keyword>
<evidence type="ECO:0000256" key="12">
    <source>
        <dbReference type="ARBA" id="ARBA00075419"/>
    </source>
</evidence>
<keyword evidence="6" id="KW-0808">Transferase</keyword>
<evidence type="ECO:0000256" key="4">
    <source>
        <dbReference type="ARBA" id="ARBA00022490"/>
    </source>
</evidence>
<evidence type="ECO:0000313" key="14">
    <source>
        <dbReference type="EMBL" id="KAF8406511.1"/>
    </source>
</evidence>
<dbReference type="Gene3D" id="3.40.50.1820">
    <property type="entry name" value="alpha/beta hydrolase"/>
    <property type="match status" value="1"/>
</dbReference>
<reference evidence="14 15" key="1">
    <citation type="submission" date="2020-04" db="EMBL/GenBank/DDBJ databases">
        <title>Plant Genome Project.</title>
        <authorList>
            <person name="Zhang R.-G."/>
        </authorList>
    </citation>
    <scope>NUCLEOTIDE SEQUENCE [LARGE SCALE GENOMIC DNA]</scope>
    <source>
        <strain evidence="14">YNK0</strain>
        <tissue evidence="14">Leaf</tissue>
    </source>
</reference>
<dbReference type="GO" id="GO:0005737">
    <property type="term" value="C:cytoplasm"/>
    <property type="evidence" value="ECO:0007669"/>
    <property type="project" value="UniProtKB-SubCell"/>
</dbReference>
<dbReference type="FunFam" id="3.40.50.1820:FF:000124">
    <property type="entry name" value="Probable 1-acylglycerol-3-phosphate O-acyltransferase"/>
    <property type="match status" value="1"/>
</dbReference>